<evidence type="ECO:0000313" key="5">
    <source>
        <dbReference type="Proteomes" id="UP000237481"/>
    </source>
</evidence>
<dbReference type="Gene3D" id="2.60.130.10">
    <property type="entry name" value="Aromatic compound dioxygenase"/>
    <property type="match status" value="1"/>
</dbReference>
<protein>
    <submittedName>
        <fullName evidence="4">Intradiol ring-cleavage dioxygenase</fullName>
    </submittedName>
</protein>
<comment type="caution">
    <text evidence="4">The sequence shown here is derived from an EMBL/GenBank/DDBJ whole genome shotgun (WGS) entry which is preliminary data.</text>
</comment>
<evidence type="ECO:0000259" key="3">
    <source>
        <dbReference type="Pfam" id="PF00775"/>
    </source>
</evidence>
<dbReference type="CDD" id="cd03457">
    <property type="entry name" value="intradiol_dioxygenase_like"/>
    <property type="match status" value="1"/>
</dbReference>
<dbReference type="InterPro" id="IPR015889">
    <property type="entry name" value="Intradiol_dOase_core"/>
</dbReference>
<dbReference type="PANTHER" id="PTHR34315">
    <property type="match status" value="1"/>
</dbReference>
<keyword evidence="2" id="KW-0732">Signal</keyword>
<dbReference type="PANTHER" id="PTHR34315:SF2">
    <property type="entry name" value="ANCHORED DIOXYGENASE, PUTATIVE (AFU_ORTHOLOGUE AFUA_3G01800)-RELATED"/>
    <property type="match status" value="1"/>
</dbReference>
<name>A0A2S4KQC4_9HYPO</name>
<organism evidence="4 5">
    <name type="scientific">Tolypocladium paradoxum</name>
    <dbReference type="NCBI Taxonomy" id="94208"/>
    <lineage>
        <taxon>Eukaryota</taxon>
        <taxon>Fungi</taxon>
        <taxon>Dikarya</taxon>
        <taxon>Ascomycota</taxon>
        <taxon>Pezizomycotina</taxon>
        <taxon>Sordariomycetes</taxon>
        <taxon>Hypocreomycetidae</taxon>
        <taxon>Hypocreales</taxon>
        <taxon>Ophiocordycipitaceae</taxon>
        <taxon>Tolypocladium</taxon>
    </lineage>
</organism>
<proteinExistence type="predicted"/>
<sequence>MAKLSLVAALLALSAGVLGHPKTPEGIRAALETRSRVTAHSKRALDKCAGSPAALALKERAIARRAATADALREKRGLKTSTQRRDEAAFEHYNSISHDLTYKGYDFHTPVETIFASNTTCALVPETIIGPYYVEGELIRTDMTDGEPGVPVHLDFQFININTCEAVPKLLVDVWHANSTGVYSGVSAPGQGGLDTSFGRGVQQSDGDGVVQFDTIFPGHYVGRTNHFHVMSTDDATVLPNGTFEGGTARHIGQTYFDPALIQAVEALEPYTSNKQPLTSNLDDEYGVDQATPEYDPFHKYVYLGDKVSDGLLLWITVGIDPAADYNENRTPAAHWHPGGGTDLSNGTQPDAGDDTDDQACPA</sequence>
<dbReference type="InterPro" id="IPR000627">
    <property type="entry name" value="Intradiol_dOase_C"/>
</dbReference>
<evidence type="ECO:0000313" key="4">
    <source>
        <dbReference type="EMBL" id="POR32365.1"/>
    </source>
</evidence>
<dbReference type="GO" id="GO:0016702">
    <property type="term" value="F:oxidoreductase activity, acting on single donors with incorporation of molecular oxygen, incorporation of two atoms of oxygen"/>
    <property type="evidence" value="ECO:0007669"/>
    <property type="project" value="InterPro"/>
</dbReference>
<feature type="compositionally biased region" description="Acidic residues" evidence="1">
    <location>
        <begin position="352"/>
        <end position="363"/>
    </location>
</feature>
<dbReference type="Proteomes" id="UP000237481">
    <property type="component" value="Unassembled WGS sequence"/>
</dbReference>
<evidence type="ECO:0000256" key="1">
    <source>
        <dbReference type="SAM" id="MobiDB-lite"/>
    </source>
</evidence>
<accession>A0A2S4KQC4</accession>
<dbReference type="EMBL" id="PKSG01000871">
    <property type="protein sequence ID" value="POR32365.1"/>
    <property type="molecule type" value="Genomic_DNA"/>
</dbReference>
<feature type="domain" description="Intradiol ring-cleavage dioxygenases" evidence="3">
    <location>
        <begin position="131"/>
        <end position="225"/>
    </location>
</feature>
<dbReference type="AlphaFoldDB" id="A0A2S4KQC4"/>
<feature type="signal peptide" evidence="2">
    <location>
        <begin position="1"/>
        <end position="19"/>
    </location>
</feature>
<dbReference type="STRING" id="94208.A0A2S4KQC4"/>
<reference evidence="4 5" key="1">
    <citation type="submission" date="2018-01" db="EMBL/GenBank/DDBJ databases">
        <title>Harnessing the power of phylogenomics to disentangle the directionality and signatures of interkingdom host jumping in the parasitic fungal genus Tolypocladium.</title>
        <authorList>
            <person name="Quandt C.A."/>
            <person name="Patterson W."/>
            <person name="Spatafora J.W."/>
        </authorList>
    </citation>
    <scope>NUCLEOTIDE SEQUENCE [LARGE SCALE GENOMIC DNA]</scope>
    <source>
        <strain evidence="4 5">NRBC 100945</strain>
    </source>
</reference>
<dbReference type="OrthoDB" id="4131217at2759"/>
<evidence type="ECO:0000256" key="2">
    <source>
        <dbReference type="SAM" id="SignalP"/>
    </source>
</evidence>
<dbReference type="GO" id="GO:0008199">
    <property type="term" value="F:ferric iron binding"/>
    <property type="evidence" value="ECO:0007669"/>
    <property type="project" value="InterPro"/>
</dbReference>
<keyword evidence="4" id="KW-0223">Dioxygenase</keyword>
<keyword evidence="5" id="KW-1185">Reference proteome</keyword>
<feature type="chain" id="PRO_5015777591" evidence="2">
    <location>
        <begin position="20"/>
        <end position="363"/>
    </location>
</feature>
<gene>
    <name evidence="4" type="ORF">TPAR_07429</name>
</gene>
<keyword evidence="4" id="KW-0560">Oxidoreductase</keyword>
<feature type="region of interest" description="Disordered" evidence="1">
    <location>
        <begin position="331"/>
        <end position="363"/>
    </location>
</feature>
<dbReference type="SUPFAM" id="SSF49482">
    <property type="entry name" value="Aromatic compound dioxygenase"/>
    <property type="match status" value="1"/>
</dbReference>
<dbReference type="Pfam" id="PF00775">
    <property type="entry name" value="Dioxygenase_C"/>
    <property type="match status" value="1"/>
</dbReference>